<evidence type="ECO:0000313" key="3">
    <source>
        <dbReference type="Proteomes" id="UP000319732"/>
    </source>
</evidence>
<feature type="chain" id="PRO_5022130887" description="Lipoprotein" evidence="1">
    <location>
        <begin position="26"/>
        <end position="146"/>
    </location>
</feature>
<feature type="signal peptide" evidence="1">
    <location>
        <begin position="1"/>
        <end position="25"/>
    </location>
</feature>
<accession>A0A545U9C7</accession>
<dbReference type="AlphaFoldDB" id="A0A545U9C7"/>
<proteinExistence type="predicted"/>
<keyword evidence="1" id="KW-0732">Signal</keyword>
<dbReference type="PROSITE" id="PS51257">
    <property type="entry name" value="PROKAR_LIPOPROTEIN"/>
    <property type="match status" value="1"/>
</dbReference>
<dbReference type="RefSeq" id="WP_142902226.1">
    <property type="nucleotide sequence ID" value="NZ_ML660087.1"/>
</dbReference>
<dbReference type="EMBL" id="VHSG01000002">
    <property type="protein sequence ID" value="TQV86074.1"/>
    <property type="molecule type" value="Genomic_DNA"/>
</dbReference>
<comment type="caution">
    <text evidence="2">The sequence shown here is derived from an EMBL/GenBank/DDBJ whole genome shotgun (WGS) entry which is preliminary data.</text>
</comment>
<reference evidence="2 3" key="1">
    <citation type="submission" date="2019-06" db="EMBL/GenBank/DDBJ databases">
        <title>Whole genome sequence for Cellvibrionaceae sp. R142.</title>
        <authorList>
            <person name="Wang G."/>
        </authorList>
    </citation>
    <scope>NUCLEOTIDE SEQUENCE [LARGE SCALE GENOMIC DNA]</scope>
    <source>
        <strain evidence="2 3">R142</strain>
    </source>
</reference>
<dbReference type="OrthoDB" id="5703836at2"/>
<gene>
    <name evidence="2" type="ORF">FKG94_00495</name>
</gene>
<dbReference type="Proteomes" id="UP000319732">
    <property type="component" value="Unassembled WGS sequence"/>
</dbReference>
<sequence length="146" mass="15962">MIRSKTMRIGLLACVSVLTLMTGCATVKGTSSGTNNAPVGGTLAGTDTAPVRISLDKEGMPQVDIETVVVKVGQRVVFVGPTEFTINFPEDTPFDRQKFETGDAVINLVIPQRVKRKFQQNIQEIKFKYDVIVGDKVLDPHMIVIL</sequence>
<name>A0A545U9C7_9GAMM</name>
<organism evidence="2 3">
    <name type="scientific">Exilibacterium tricleocarpae</name>
    <dbReference type="NCBI Taxonomy" id="2591008"/>
    <lineage>
        <taxon>Bacteria</taxon>
        <taxon>Pseudomonadati</taxon>
        <taxon>Pseudomonadota</taxon>
        <taxon>Gammaproteobacteria</taxon>
        <taxon>Cellvibrionales</taxon>
        <taxon>Cellvibrionaceae</taxon>
        <taxon>Exilibacterium</taxon>
    </lineage>
</organism>
<evidence type="ECO:0000313" key="2">
    <source>
        <dbReference type="EMBL" id="TQV86074.1"/>
    </source>
</evidence>
<evidence type="ECO:0008006" key="4">
    <source>
        <dbReference type="Google" id="ProtNLM"/>
    </source>
</evidence>
<protein>
    <recommendedName>
        <fullName evidence="4">Lipoprotein</fullName>
    </recommendedName>
</protein>
<keyword evidence="3" id="KW-1185">Reference proteome</keyword>
<evidence type="ECO:0000256" key="1">
    <source>
        <dbReference type="SAM" id="SignalP"/>
    </source>
</evidence>